<feature type="compositionally biased region" description="Polar residues" evidence="1">
    <location>
        <begin position="203"/>
        <end position="212"/>
    </location>
</feature>
<dbReference type="EMBL" id="SMFU01000013">
    <property type="protein sequence ID" value="TCK03068.1"/>
    <property type="molecule type" value="Genomic_DNA"/>
</dbReference>
<comment type="caution">
    <text evidence="2">The sequence shown here is derived from an EMBL/GenBank/DDBJ whole genome shotgun (WGS) entry which is preliminary data.</text>
</comment>
<dbReference type="InterPro" id="IPR021973">
    <property type="entry name" value="SprA-related"/>
</dbReference>
<feature type="compositionally biased region" description="Basic and acidic residues" evidence="1">
    <location>
        <begin position="45"/>
        <end position="55"/>
    </location>
</feature>
<feature type="compositionally biased region" description="Polar residues" evidence="1">
    <location>
        <begin position="1"/>
        <end position="26"/>
    </location>
</feature>
<feature type="region of interest" description="Disordered" evidence="1">
    <location>
        <begin position="172"/>
        <end position="242"/>
    </location>
</feature>
<dbReference type="OrthoDB" id="9812722at2"/>
<dbReference type="AlphaFoldDB" id="A0A4R1G6C8"/>
<keyword evidence="3" id="KW-1185">Reference proteome</keyword>
<feature type="compositionally biased region" description="Polar residues" evidence="1">
    <location>
        <begin position="221"/>
        <end position="238"/>
    </location>
</feature>
<name>A0A4R1G6C8_9GAMM</name>
<organism evidence="2 3">
    <name type="scientific">Marinobacterium mangrovicola</name>
    <dbReference type="NCBI Taxonomy" id="1476959"/>
    <lineage>
        <taxon>Bacteria</taxon>
        <taxon>Pseudomonadati</taxon>
        <taxon>Pseudomonadota</taxon>
        <taxon>Gammaproteobacteria</taxon>
        <taxon>Oceanospirillales</taxon>
        <taxon>Oceanospirillaceae</taxon>
        <taxon>Marinobacterium</taxon>
    </lineage>
</organism>
<proteinExistence type="predicted"/>
<feature type="region of interest" description="Disordered" evidence="1">
    <location>
        <begin position="1"/>
        <end position="104"/>
    </location>
</feature>
<reference evidence="2 3" key="1">
    <citation type="submission" date="2019-03" db="EMBL/GenBank/DDBJ databases">
        <title>Genomic Encyclopedia of Archaeal and Bacterial Type Strains, Phase II (KMG-II): from individual species to whole genera.</title>
        <authorList>
            <person name="Goeker M."/>
        </authorList>
    </citation>
    <scope>NUCLEOTIDE SEQUENCE [LARGE SCALE GENOMIC DNA]</scope>
    <source>
        <strain evidence="2 3">DSM 27697</strain>
    </source>
</reference>
<evidence type="ECO:0000313" key="3">
    <source>
        <dbReference type="Proteomes" id="UP000294546"/>
    </source>
</evidence>
<accession>A0A4R1G6C8</accession>
<gene>
    <name evidence="2" type="ORF">CLV83_4127</name>
</gene>
<sequence>MISTITSYTQNTYRPGPSETQDQAAASSVPGGAQSNDGSASATADQRESGLRSEQRVGGSAPAAQAELDLQDQKIIQELSARDREVRTHEQAHQNAGGALTGAASYTYEKGPDGRLYAVGGEVSVQMPSRSGDPQRDIQLARQVVSAALAPAEPSAQDRSVAQAARQIVNEAQAELSSMDTEERENPLVGRTPADQADVEGQNPDSSLTGPATVSVIESVPDTSATTALSPENAVSATTEERTEALVSRVGEYFDSLQQQGEARSERLAEYQESRDELSQRLREFNQKLVDMGVLDSDYFVGSVINDQA</sequence>
<evidence type="ECO:0000313" key="2">
    <source>
        <dbReference type="EMBL" id="TCK03068.1"/>
    </source>
</evidence>
<dbReference type="RefSeq" id="WP_132297103.1">
    <property type="nucleotide sequence ID" value="NZ_SMFU01000013.1"/>
</dbReference>
<feature type="compositionally biased region" description="Basic and acidic residues" evidence="1">
    <location>
        <begin position="80"/>
        <end position="92"/>
    </location>
</feature>
<dbReference type="Proteomes" id="UP000294546">
    <property type="component" value="Unassembled WGS sequence"/>
</dbReference>
<feature type="compositionally biased region" description="Polar residues" evidence="1">
    <location>
        <begin position="33"/>
        <end position="44"/>
    </location>
</feature>
<protein>
    <submittedName>
        <fullName evidence="2">SprA family protein</fullName>
    </submittedName>
</protein>
<evidence type="ECO:0000256" key="1">
    <source>
        <dbReference type="SAM" id="MobiDB-lite"/>
    </source>
</evidence>
<dbReference type="Pfam" id="PF12118">
    <property type="entry name" value="SprA-related"/>
    <property type="match status" value="1"/>
</dbReference>